<dbReference type="EMBL" id="PVUF01000012">
    <property type="protein sequence ID" value="PRZ45914.1"/>
    <property type="molecule type" value="Genomic_DNA"/>
</dbReference>
<dbReference type="AlphaFoldDB" id="A0A2T1ABG7"/>
<evidence type="ECO:0000313" key="2">
    <source>
        <dbReference type="EMBL" id="PRZ45914.1"/>
    </source>
</evidence>
<dbReference type="Proteomes" id="UP000237718">
    <property type="component" value="Unassembled WGS sequence"/>
</dbReference>
<dbReference type="RefSeq" id="WP_106164766.1">
    <property type="nucleotide sequence ID" value="NZ_JAGDDX010000004.1"/>
</dbReference>
<keyword evidence="1" id="KW-0812">Transmembrane</keyword>
<gene>
    <name evidence="2" type="ORF">CLV89_11226</name>
</gene>
<comment type="caution">
    <text evidence="2">The sequence shown here is derived from an EMBL/GenBank/DDBJ whole genome shotgun (WGS) entry which is preliminary data.</text>
</comment>
<organism evidence="2 3">
    <name type="scientific">Tritonibacter scottomollicae</name>
    <name type="common">Epibacterium scottomollicae</name>
    <dbReference type="NCBI Taxonomy" id="483013"/>
    <lineage>
        <taxon>Bacteria</taxon>
        <taxon>Pseudomonadati</taxon>
        <taxon>Pseudomonadota</taxon>
        <taxon>Alphaproteobacteria</taxon>
        <taxon>Rhodobacterales</taxon>
        <taxon>Paracoccaceae</taxon>
        <taxon>Tritonibacter</taxon>
    </lineage>
</organism>
<feature type="transmembrane region" description="Helical" evidence="1">
    <location>
        <begin position="31"/>
        <end position="50"/>
    </location>
</feature>
<protein>
    <submittedName>
        <fullName evidence="2">Uncharacterized protein</fullName>
    </submittedName>
</protein>
<reference evidence="2 3" key="1">
    <citation type="submission" date="2018-03" db="EMBL/GenBank/DDBJ databases">
        <title>Genomic Encyclopedia of Archaeal and Bacterial Type Strains, Phase II (KMG-II): from individual species to whole genera.</title>
        <authorList>
            <person name="Goeker M."/>
        </authorList>
    </citation>
    <scope>NUCLEOTIDE SEQUENCE [LARGE SCALE GENOMIC DNA]</scope>
    <source>
        <strain evidence="2 3">DSM 25328</strain>
    </source>
</reference>
<evidence type="ECO:0000313" key="3">
    <source>
        <dbReference type="Proteomes" id="UP000237718"/>
    </source>
</evidence>
<feature type="transmembrane region" description="Helical" evidence="1">
    <location>
        <begin position="70"/>
        <end position="95"/>
    </location>
</feature>
<name>A0A2T1ABG7_TRISK</name>
<proteinExistence type="predicted"/>
<sequence length="133" mass="14847">MIRSDGAGGKDELRAPFVERRTYRRRRLMDISRLAPFIGALLFLVPLLWARRELDPSADVAPDSQSGSSMSSAMIYIFSVWIGLILFSFGFSIAVRRWAVHWTGKGAPTETVDVLTERLPDAEADRSSSETKA</sequence>
<evidence type="ECO:0000256" key="1">
    <source>
        <dbReference type="SAM" id="Phobius"/>
    </source>
</evidence>
<keyword evidence="1" id="KW-0472">Membrane</keyword>
<accession>A0A2T1ABG7</accession>
<keyword evidence="1" id="KW-1133">Transmembrane helix</keyword>
<dbReference type="OrthoDB" id="7871801at2"/>